<dbReference type="Gene3D" id="1.25.40.20">
    <property type="entry name" value="Ankyrin repeat-containing domain"/>
    <property type="match status" value="4"/>
</dbReference>
<feature type="repeat" description="ANK" evidence="3">
    <location>
        <begin position="590"/>
        <end position="622"/>
    </location>
</feature>
<dbReference type="PANTHER" id="PTHR24123:SF33">
    <property type="entry name" value="PROTEIN HOS4"/>
    <property type="match status" value="1"/>
</dbReference>
<feature type="repeat" description="ANK" evidence="3">
    <location>
        <begin position="974"/>
        <end position="1006"/>
    </location>
</feature>
<feature type="repeat" description="ANK" evidence="3">
    <location>
        <begin position="939"/>
        <end position="971"/>
    </location>
</feature>
<dbReference type="PANTHER" id="PTHR24123">
    <property type="entry name" value="ANKYRIN REPEAT-CONTAINING"/>
    <property type="match status" value="1"/>
</dbReference>
<evidence type="ECO:0000256" key="3">
    <source>
        <dbReference type="PROSITE-ProRule" id="PRU00023"/>
    </source>
</evidence>
<dbReference type="Proteomes" id="UP000258309">
    <property type="component" value="Unassembled WGS sequence"/>
</dbReference>
<proteinExistence type="predicted"/>
<comment type="caution">
    <text evidence="4">The sequence shown here is derived from an EMBL/GenBank/DDBJ whole genome shotgun (WGS) entry which is preliminary data.</text>
</comment>
<feature type="repeat" description="ANK" evidence="3">
    <location>
        <begin position="800"/>
        <end position="832"/>
    </location>
</feature>
<feature type="repeat" description="ANK" evidence="3">
    <location>
        <begin position="488"/>
        <end position="516"/>
    </location>
</feature>
<dbReference type="PROSITE" id="PS50297">
    <property type="entry name" value="ANK_REP_REGION"/>
    <property type="match status" value="17"/>
</dbReference>
<dbReference type="OrthoDB" id="194358at2759"/>
<feature type="repeat" description="ANK" evidence="3">
    <location>
        <begin position="871"/>
        <end position="903"/>
    </location>
</feature>
<sequence length="1068" mass="114751">MPISAPSPPCSSSIDICTPPMEMPRFVDYFHIPWFEFEMLVEPHFEQLRASVYGNNITFQEFPDFTTLSSPTAISFESPFQSDILENHLAPSSNASTGQTDNRIGSFWIEPLLDQLEIPFDGEEEVHSSPPVAVTNRDTRSLFAEIIGSDIDSDNPDYLPKISTYLNEVLIERHDGELMKNATKLLGHSIQEAAFQLLRYSIYLSSNNLLSDSLTDKLLRWVIQSKQYHVIERLMKMKKPTTQIFGSNLLVSAARIQDIKTLRSLLSLGVDANIPAGKFGKVTALYAAIQQENINLARILLQAGANPNAGFTAGPGKRIPPLKKAVEQFTPFWGGGDINVTSSLDLVQLLLDAGADVNAECCYEVLSPDTLLSRAVRSGNVELVQMFLVAKININLITGTSMTALQTAAKANELEMVQVLLDAGADVDAPAGQKMVQILLDSGAGVDGYLLTPDEVEAREPFLGLSPCNEDYDDWVDEYVSFGEDDLPMMTPLQFAAENKNTMLARLLLSAGANIEGCGYGWTPLQIAAKRGSLQLIKLLLRKGANVNAPGYKNNGRSSLQAAVENRHNDIVDILLEAGAEVNAPAVTACGYTALQLAALSGDIELTKKLISLGGLVNTRPSEKGGMTCLQAASQGESLEMIKLLLKYGAEVNAPPATEHGITALRGAAKRNNMEAIDVLLNAGADVNGVSCGLTALCMAVRGQDIELIELLLKENADPNGQEDQSISPLMEAVNIKSEEIIDLLIKAGANVNQFHLSNIDLPTALHMSIDSGRINITKMLLAAGTDPNPSYPQNYSGKRAMTPLQKAATDGKHELVQLLLSSGAKVNGMSGTAPGTMALLDDALSTWNPSEETIQLLIAAGAEVNKARTNSDIPLTTAVRKGMFHVVNLLLSAGADVNLRESDKHTALQVSMSRNHIDIIRCLLSAGADINAPACANRGRTALQAAVEAGHVSLVILLLQRGADCDAAAAEYYGVTALQAAAIGGHLRIVLLLLKAGANINAPAARNGGRTALEGAAENGRLDIVSLLLKNDPDIDGLEIRCKRAAKLALSEGHIHIYKLLKDYQRT</sequence>
<reference evidence="4 5" key="1">
    <citation type="submission" date="2018-05" db="EMBL/GenBank/DDBJ databases">
        <title>Draft genome sequence of Scytalidium lignicola DSM 105466, a ubiquitous saprotrophic fungus.</title>
        <authorList>
            <person name="Buettner E."/>
            <person name="Gebauer A.M."/>
            <person name="Hofrichter M."/>
            <person name="Liers C."/>
            <person name="Kellner H."/>
        </authorList>
    </citation>
    <scope>NUCLEOTIDE SEQUENCE [LARGE SCALE GENOMIC DNA]</scope>
    <source>
        <strain evidence="4 5">DSM 105466</strain>
    </source>
</reference>
<feature type="repeat" description="ANK" evidence="3">
    <location>
        <begin position="520"/>
        <end position="552"/>
    </location>
</feature>
<evidence type="ECO:0000256" key="2">
    <source>
        <dbReference type="ARBA" id="ARBA00023043"/>
    </source>
</evidence>
<feature type="repeat" description="ANK" evidence="3">
    <location>
        <begin position="692"/>
        <end position="724"/>
    </location>
</feature>
<evidence type="ECO:0000313" key="5">
    <source>
        <dbReference type="Proteomes" id="UP000258309"/>
    </source>
</evidence>
<dbReference type="Pfam" id="PF00023">
    <property type="entry name" value="Ank"/>
    <property type="match status" value="2"/>
</dbReference>
<keyword evidence="2 3" id="KW-0040">ANK repeat</keyword>
<feature type="repeat" description="ANK" evidence="3">
    <location>
        <begin position="555"/>
        <end position="587"/>
    </location>
</feature>
<dbReference type="EMBL" id="NCSJ02000013">
    <property type="protein sequence ID" value="RFU35063.1"/>
    <property type="molecule type" value="Genomic_DNA"/>
</dbReference>
<feature type="repeat" description="ANK" evidence="3">
    <location>
        <begin position="725"/>
        <end position="757"/>
    </location>
</feature>
<dbReference type="OMA" id="NIDDEQY"/>
<dbReference type="InterPro" id="IPR002110">
    <property type="entry name" value="Ankyrin_rpt"/>
</dbReference>
<dbReference type="SMART" id="SM00248">
    <property type="entry name" value="ANK"/>
    <property type="match status" value="21"/>
</dbReference>
<accession>A0A3E2HP05</accession>
<feature type="repeat" description="ANK" evidence="3">
    <location>
        <begin position="280"/>
        <end position="312"/>
    </location>
</feature>
<feature type="repeat" description="ANK" evidence="3">
    <location>
        <begin position="400"/>
        <end position="432"/>
    </location>
</feature>
<feature type="repeat" description="ANK" evidence="3">
    <location>
        <begin position="625"/>
        <end position="657"/>
    </location>
</feature>
<dbReference type="PRINTS" id="PR01415">
    <property type="entry name" value="ANKYRIN"/>
</dbReference>
<dbReference type="Pfam" id="PF12796">
    <property type="entry name" value="Ank_2"/>
    <property type="match status" value="7"/>
</dbReference>
<dbReference type="InterPro" id="IPR051165">
    <property type="entry name" value="Multifunctional_ANK_Repeat"/>
</dbReference>
<protein>
    <submittedName>
        <fullName evidence="4">Uncharacterized protein</fullName>
    </submittedName>
</protein>
<name>A0A3E2HP05_SCYLI</name>
<organism evidence="4 5">
    <name type="scientific">Scytalidium lignicola</name>
    <name type="common">Hyphomycete</name>
    <dbReference type="NCBI Taxonomy" id="5539"/>
    <lineage>
        <taxon>Eukaryota</taxon>
        <taxon>Fungi</taxon>
        <taxon>Dikarya</taxon>
        <taxon>Ascomycota</taxon>
        <taxon>Pezizomycotina</taxon>
        <taxon>Leotiomycetes</taxon>
        <taxon>Leotiomycetes incertae sedis</taxon>
        <taxon>Scytalidium</taxon>
    </lineage>
</organism>
<dbReference type="PROSITE" id="PS50088">
    <property type="entry name" value="ANK_REPEAT"/>
    <property type="match status" value="17"/>
</dbReference>
<gene>
    <name evidence="4" type="ORF">B7463_g1295</name>
</gene>
<keyword evidence="1" id="KW-0677">Repeat</keyword>
<dbReference type="AlphaFoldDB" id="A0A3E2HP05"/>
<evidence type="ECO:0000313" key="4">
    <source>
        <dbReference type="EMBL" id="RFU35063.1"/>
    </source>
</evidence>
<dbReference type="SUPFAM" id="SSF48403">
    <property type="entry name" value="Ankyrin repeat"/>
    <property type="match status" value="3"/>
</dbReference>
<feature type="repeat" description="ANK" evidence="3">
    <location>
        <begin position="660"/>
        <end position="692"/>
    </location>
</feature>
<dbReference type="InterPro" id="IPR036770">
    <property type="entry name" value="Ankyrin_rpt-contain_sf"/>
</dbReference>
<keyword evidence="5" id="KW-1185">Reference proteome</keyword>
<feature type="repeat" description="ANK" evidence="3">
    <location>
        <begin position="904"/>
        <end position="936"/>
    </location>
</feature>
<dbReference type="STRING" id="5539.A0A3E2HP05"/>
<feature type="repeat" description="ANK" evidence="3">
    <location>
        <begin position="1009"/>
        <end position="1041"/>
    </location>
</feature>
<feature type="non-terminal residue" evidence="4">
    <location>
        <position position="1"/>
    </location>
</feature>
<evidence type="ECO:0000256" key="1">
    <source>
        <dbReference type="ARBA" id="ARBA00022737"/>
    </source>
</evidence>
<feature type="non-terminal residue" evidence="4">
    <location>
        <position position="1068"/>
    </location>
</feature>
<feature type="repeat" description="ANK" evidence="3">
    <location>
        <begin position="761"/>
        <end position="789"/>
    </location>
</feature>